<dbReference type="Pfam" id="PF06439">
    <property type="entry name" value="3keto-disac_hyd"/>
    <property type="match status" value="1"/>
</dbReference>
<reference evidence="2 3" key="1">
    <citation type="submission" date="2017-01" db="EMBL/GenBank/DDBJ databases">
        <authorList>
            <person name="Varghese N."/>
            <person name="Submissions S."/>
        </authorList>
    </citation>
    <scope>NUCLEOTIDE SEQUENCE [LARGE SCALE GENOMIC DNA]</scope>
    <source>
        <strain evidence="2 3">DSM 2061</strain>
    </source>
</reference>
<evidence type="ECO:0000259" key="1">
    <source>
        <dbReference type="Pfam" id="PF06439"/>
    </source>
</evidence>
<dbReference type="InterPro" id="IPR010496">
    <property type="entry name" value="AL/BT2_dom"/>
</dbReference>
<dbReference type="EMBL" id="FTOB01000010">
    <property type="protein sequence ID" value="SIT10768.1"/>
    <property type="molecule type" value="Genomic_DNA"/>
</dbReference>
<keyword evidence="3" id="KW-1185">Reference proteome</keyword>
<accession>A0ABY1L1I6</accession>
<comment type="caution">
    <text evidence="2">The sequence shown here is derived from an EMBL/GenBank/DDBJ whole genome shotgun (WGS) entry which is preliminary data.</text>
</comment>
<dbReference type="RefSeq" id="WP_245800123.1">
    <property type="nucleotide sequence ID" value="NZ_FTOB01000010.1"/>
</dbReference>
<evidence type="ECO:0000313" key="3">
    <source>
        <dbReference type="Proteomes" id="UP000185728"/>
    </source>
</evidence>
<gene>
    <name evidence="2" type="ORF">SAMN05421766_11057</name>
</gene>
<sequence length="288" mass="32505">MQNSVLVKYKKSAQAVILKRKQALWASFAQSRTLVAALMSAVCIGQFGCKEVRGSGDAAIEKEEDGFVEIFNGSNLEGWEGNPTYWRVEDGNLVGEVSPETPLKKNTFVIWQGGQPDDFELRLDVKITESGNSGINYRSELLDSIPYALRGYQADIDGKNRYTGQNYEERKRTTLAYRGEKVSVKGQTDHNTAVLRDNVKRNCWQSREVVESLGDTDSLKNTIRMEDWNHVRLVVQGNRLQHYVNGILMSDVTDNDSVNRKMSGYLGMQVHVGPPMKVAYKNIFLKEL</sequence>
<evidence type="ECO:0000313" key="2">
    <source>
        <dbReference type="EMBL" id="SIT10768.1"/>
    </source>
</evidence>
<dbReference type="Proteomes" id="UP000185728">
    <property type="component" value="Unassembled WGS sequence"/>
</dbReference>
<name>A0ABY1L1I6_9FLAO</name>
<organism evidence="2 3">
    <name type="scientific">Zobellia uliginosa</name>
    <dbReference type="NCBI Taxonomy" id="143224"/>
    <lineage>
        <taxon>Bacteria</taxon>
        <taxon>Pseudomonadati</taxon>
        <taxon>Bacteroidota</taxon>
        <taxon>Flavobacteriia</taxon>
        <taxon>Flavobacteriales</taxon>
        <taxon>Flavobacteriaceae</taxon>
        <taxon>Zobellia</taxon>
    </lineage>
</organism>
<feature type="domain" description="3-keto-alpha-glucoside-1,2-lyase/3-keto-2-hydroxy-glucal hydratase" evidence="1">
    <location>
        <begin position="66"/>
        <end position="286"/>
    </location>
</feature>
<dbReference type="Gene3D" id="2.60.120.560">
    <property type="entry name" value="Exo-inulinase, domain 1"/>
    <property type="match status" value="1"/>
</dbReference>
<proteinExistence type="predicted"/>
<protein>
    <recommendedName>
        <fullName evidence="1">3-keto-alpha-glucoside-1,2-lyase/3-keto-2-hydroxy-glucal hydratase domain-containing protein</fullName>
    </recommendedName>
</protein>